<dbReference type="EMBL" id="CP137524">
    <property type="protein sequence ID" value="WOT39749.1"/>
    <property type="molecule type" value="Genomic_DNA"/>
</dbReference>
<dbReference type="InterPro" id="IPR016032">
    <property type="entry name" value="Sig_transdc_resp-reg_C-effctor"/>
</dbReference>
<dbReference type="InterPro" id="IPR027417">
    <property type="entry name" value="P-loop_NTPase"/>
</dbReference>
<sequence>MDVGAGQAHAPDILGRDRELARIARLVHAEDAGGPKVLVLVGEPGAGKSTLVDRAASQGAARGRRVLRVRGSEGEEDLPFAGVHQLLRPVLAGVERLPPRQRDALRCAFGTDESDEGDTSRTPDQLLIRLGVLTLLSDAASERPLLIAVDDAQWLDVGSLDVLAFVARRLEGEPAVMLLAARDEAVPGRFGHDFPHLTAGPLDRAAAGLLLDAQPHPPKGRVRSQILRQAAGNPLALIELTRAFARDPAGRDIGSIDTLPVTARLERLFAADLPTLPESTRRVLLLASAAGTERLSDVLHAAPGLDGVQVWRPAEEAGLVRVEGGQVRLRHPLVRSAIYQAASFAERREAHLALAAAFAKEPDRRAWHLAAAALGPDEHVATALADSAERSRQRGGHAAAAAALERAAELTPEPGRRARRLLGAAASAMFAGHPQWVGDIATRVDTLTDDARLLAEASLRAGWSLAVTLRHDDSLAFLLHVAEAMATQAPSLALDALGTAATPAYNSGDPFYRAELQRIDALIAPQPDEDGSDRLWVAAVSNPFAAREQALQRLTRAVDALPDGSLSALVVLGATATVLDATDLAVRLYGQAMDHLRRTATAGTNATLARALALALFDSGAWTAAQSAAEDAFWMATEAGADNVTVGAQLLQATLRAAQGDHAAAHTRASGAVRGLDLRKSRSLYVRYRQARGTAFLAEGDHQSAYEQLRRAFTRDFHPEPVHYHVSLYCLSDLAAAAVRAGQVADARVVLHAAERAMGASRSARLDAVVHRASALLGDPDEAEAHFRAATDPVTAPWPFEHALAHLNFGEWLRRRRRSVEARPALGTALEIFERLDARPWVERTAAELRAAGVAVVPTAAPEAVSGLTPQELQIAQLAAEGLTNRDIGARLYLSPRTIGFHLHKIFPKLGVTGRAQLRDALGDLARPD</sequence>
<evidence type="ECO:0000256" key="2">
    <source>
        <dbReference type="ARBA" id="ARBA00022840"/>
    </source>
</evidence>
<dbReference type="PROSITE" id="PS50043">
    <property type="entry name" value="HTH_LUXR_2"/>
    <property type="match status" value="1"/>
</dbReference>
<dbReference type="InterPro" id="IPR011990">
    <property type="entry name" value="TPR-like_helical_dom_sf"/>
</dbReference>
<dbReference type="SMART" id="SM00421">
    <property type="entry name" value="HTH_LUXR"/>
    <property type="match status" value="1"/>
</dbReference>
<dbReference type="PRINTS" id="PR00038">
    <property type="entry name" value="HTHLUXR"/>
</dbReference>
<protein>
    <submittedName>
        <fullName evidence="4">AAA family ATPase</fullName>
    </submittedName>
</protein>
<organism evidence="4 5">
    <name type="scientific">Streptomyces coeruleorubidus</name>
    <dbReference type="NCBI Taxonomy" id="116188"/>
    <lineage>
        <taxon>Bacteria</taxon>
        <taxon>Bacillati</taxon>
        <taxon>Actinomycetota</taxon>
        <taxon>Actinomycetes</taxon>
        <taxon>Kitasatosporales</taxon>
        <taxon>Streptomycetaceae</taxon>
        <taxon>Streptomyces</taxon>
    </lineage>
</organism>
<gene>
    <name evidence="4" type="ORF">R5U08_39055</name>
</gene>
<evidence type="ECO:0000313" key="4">
    <source>
        <dbReference type="EMBL" id="WOT39749.1"/>
    </source>
</evidence>
<dbReference type="PANTHER" id="PTHR16305:SF35">
    <property type="entry name" value="TRANSCRIPTIONAL ACTIVATOR DOMAIN"/>
    <property type="match status" value="1"/>
</dbReference>
<evidence type="ECO:0000256" key="1">
    <source>
        <dbReference type="ARBA" id="ARBA00022741"/>
    </source>
</evidence>
<dbReference type="SUPFAM" id="SSF48452">
    <property type="entry name" value="TPR-like"/>
    <property type="match status" value="2"/>
</dbReference>
<evidence type="ECO:0000313" key="5">
    <source>
        <dbReference type="Proteomes" id="UP001305002"/>
    </source>
</evidence>
<evidence type="ECO:0000259" key="3">
    <source>
        <dbReference type="PROSITE" id="PS50043"/>
    </source>
</evidence>
<dbReference type="RefSeq" id="WP_317927836.1">
    <property type="nucleotide sequence ID" value="NZ_CP137524.1"/>
</dbReference>
<dbReference type="Gene3D" id="1.10.10.10">
    <property type="entry name" value="Winged helix-like DNA-binding domain superfamily/Winged helix DNA-binding domain"/>
    <property type="match status" value="1"/>
</dbReference>
<reference evidence="4 5" key="2">
    <citation type="journal article" date="2024" name="Microb. Biotechnol.">
        <title>The involvement of multiple ABC transporters in daunorubicin efflux in Streptomyces coeruleorubidus.</title>
        <authorList>
            <person name="Dong J."/>
            <person name="Ning J."/>
            <person name="Tian Y."/>
            <person name="Li H."/>
            <person name="Chen H."/>
            <person name="Guan W."/>
        </authorList>
    </citation>
    <scope>NUCLEOTIDE SEQUENCE [LARGE SCALE GENOMIC DNA]</scope>
    <source>
        <strain evidence="4 5">CICC 11043</strain>
    </source>
</reference>
<proteinExistence type="predicted"/>
<feature type="domain" description="HTH luxR-type" evidence="3">
    <location>
        <begin position="861"/>
        <end position="926"/>
    </location>
</feature>
<dbReference type="Proteomes" id="UP001305002">
    <property type="component" value="Chromosome"/>
</dbReference>
<dbReference type="Gene3D" id="1.25.40.10">
    <property type="entry name" value="Tetratricopeptide repeat domain"/>
    <property type="match status" value="1"/>
</dbReference>
<dbReference type="InterPro" id="IPR036388">
    <property type="entry name" value="WH-like_DNA-bd_sf"/>
</dbReference>
<name>A0ABZ0KQ54_STRC4</name>
<dbReference type="Gene3D" id="3.40.50.300">
    <property type="entry name" value="P-loop containing nucleotide triphosphate hydrolases"/>
    <property type="match status" value="1"/>
</dbReference>
<dbReference type="InterPro" id="IPR000792">
    <property type="entry name" value="Tscrpt_reg_LuxR_C"/>
</dbReference>
<accession>A0ABZ0KQ54</accession>
<dbReference type="CDD" id="cd06170">
    <property type="entry name" value="LuxR_C_like"/>
    <property type="match status" value="1"/>
</dbReference>
<keyword evidence="2" id="KW-0067">ATP-binding</keyword>
<keyword evidence="1" id="KW-0547">Nucleotide-binding</keyword>
<dbReference type="InterPro" id="IPR041664">
    <property type="entry name" value="AAA_16"/>
</dbReference>
<reference evidence="4 5" key="1">
    <citation type="journal article" date="2021" name="J. Microbiol. Biotechnol.">
        <title>An Efficient Markerless Deletion System Suitable for the Industrial Strains of Streptomyces.</title>
        <authorList>
            <person name="Dong J."/>
            <person name="Wei J."/>
            <person name="Li H."/>
            <person name="Zhao S."/>
            <person name="Guan W."/>
        </authorList>
    </citation>
    <scope>NUCLEOTIDE SEQUENCE [LARGE SCALE GENOMIC DNA]</scope>
    <source>
        <strain evidence="4 5">CICC 11043</strain>
    </source>
</reference>
<dbReference type="SUPFAM" id="SSF52540">
    <property type="entry name" value="P-loop containing nucleoside triphosphate hydrolases"/>
    <property type="match status" value="1"/>
</dbReference>
<keyword evidence="5" id="KW-1185">Reference proteome</keyword>
<dbReference type="SUPFAM" id="SSF46894">
    <property type="entry name" value="C-terminal effector domain of the bipartite response regulators"/>
    <property type="match status" value="1"/>
</dbReference>
<dbReference type="Pfam" id="PF13191">
    <property type="entry name" value="AAA_16"/>
    <property type="match status" value="1"/>
</dbReference>
<dbReference type="PANTHER" id="PTHR16305">
    <property type="entry name" value="TESTICULAR SOLUBLE ADENYLYL CYCLASE"/>
    <property type="match status" value="1"/>
</dbReference>
<dbReference type="Pfam" id="PF00196">
    <property type="entry name" value="GerE"/>
    <property type="match status" value="1"/>
</dbReference>